<evidence type="ECO:0000313" key="9">
    <source>
        <dbReference type="EMBL" id="ROR52941.1"/>
    </source>
</evidence>
<feature type="domain" description="ABC3 transporter permease C-terminal" evidence="8">
    <location>
        <begin position="243"/>
        <end position="350"/>
    </location>
</feature>
<dbReference type="GO" id="GO:0005886">
    <property type="term" value="C:plasma membrane"/>
    <property type="evidence" value="ECO:0007669"/>
    <property type="project" value="UniProtKB-SubCell"/>
</dbReference>
<dbReference type="Proteomes" id="UP000275749">
    <property type="component" value="Unassembled WGS sequence"/>
</dbReference>
<sequence length="357" mass="36878">MFVAIREIRTAWGRFGLMVAVVAMITFLLVTLTGLTQGLGNQSTSAITTLPADRVVLTPTDGDKASYGDSVVTRDQQAAWTGAAGVTVSPLAIGHVRIEKTGSESAATAAVFAAPAGSELVGDLANDRIVLPRETADALGVDAGRTVAVNGSVLTVDRVEETRWYSHSPVATITAPTFARMNHTADDQVGSALIARVDDSVTDDALARVNAKAGTVSYPVKDSLVALPGYNNERSSLLLIQGFLYGISALVVLSFVSVWTIQRTRDLAVLRALGGSRRYVLFDALGQAALLLVVGALIGGLLGAALVGGLAGVAPVLLQTLTVAGPVVGIATLGLIGSWIATRRVSRVDPLLALGGN</sequence>
<keyword evidence="5 7" id="KW-1133">Transmembrane helix</keyword>
<accession>A0A3N1ZPW4</accession>
<dbReference type="PANTHER" id="PTHR43738:SF1">
    <property type="entry name" value="HEMIN TRANSPORT SYSTEM PERMEASE PROTEIN HRTB-RELATED"/>
    <property type="match status" value="1"/>
</dbReference>
<proteinExistence type="predicted"/>
<evidence type="ECO:0000256" key="5">
    <source>
        <dbReference type="ARBA" id="ARBA00022989"/>
    </source>
</evidence>
<evidence type="ECO:0000256" key="7">
    <source>
        <dbReference type="SAM" id="Phobius"/>
    </source>
</evidence>
<comment type="subcellular location">
    <subcellularLocation>
        <location evidence="1">Cell membrane</location>
        <topology evidence="1">Multi-pass membrane protein</topology>
    </subcellularLocation>
</comment>
<feature type="transmembrane region" description="Helical" evidence="7">
    <location>
        <begin position="238"/>
        <end position="259"/>
    </location>
</feature>
<dbReference type="PANTHER" id="PTHR43738">
    <property type="entry name" value="ABC TRANSPORTER, MEMBRANE PROTEIN"/>
    <property type="match status" value="1"/>
</dbReference>
<evidence type="ECO:0000256" key="1">
    <source>
        <dbReference type="ARBA" id="ARBA00004651"/>
    </source>
</evidence>
<gene>
    <name evidence="9" type="ORF">EDD41_0055</name>
</gene>
<dbReference type="EMBL" id="RKHG01000001">
    <property type="protein sequence ID" value="ROR52941.1"/>
    <property type="molecule type" value="Genomic_DNA"/>
</dbReference>
<dbReference type="InterPro" id="IPR003838">
    <property type="entry name" value="ABC3_permease_C"/>
</dbReference>
<keyword evidence="6 7" id="KW-0472">Membrane</keyword>
<feature type="transmembrane region" description="Helical" evidence="7">
    <location>
        <begin position="316"/>
        <end position="341"/>
    </location>
</feature>
<keyword evidence="3" id="KW-1003">Cell membrane</keyword>
<evidence type="ECO:0000256" key="2">
    <source>
        <dbReference type="ARBA" id="ARBA00022448"/>
    </source>
</evidence>
<evidence type="ECO:0000256" key="6">
    <source>
        <dbReference type="ARBA" id="ARBA00023136"/>
    </source>
</evidence>
<feature type="transmembrane region" description="Helical" evidence="7">
    <location>
        <begin position="280"/>
        <end position="310"/>
    </location>
</feature>
<protein>
    <submittedName>
        <fullName evidence="9">Putative ABC transport system permease protein</fullName>
    </submittedName>
</protein>
<evidence type="ECO:0000313" key="10">
    <source>
        <dbReference type="Proteomes" id="UP000275749"/>
    </source>
</evidence>
<keyword evidence="2" id="KW-0813">Transport</keyword>
<comment type="caution">
    <text evidence="9">The sequence shown here is derived from an EMBL/GenBank/DDBJ whole genome shotgun (WGS) entry which is preliminary data.</text>
</comment>
<dbReference type="AlphaFoldDB" id="A0A3N1ZPW4"/>
<evidence type="ECO:0000256" key="4">
    <source>
        <dbReference type="ARBA" id="ARBA00022692"/>
    </source>
</evidence>
<dbReference type="RefSeq" id="WP_094764990.1">
    <property type="nucleotide sequence ID" value="NZ_RKHG01000001.1"/>
</dbReference>
<organism evidence="9 10">
    <name type="scientific">Luteococcus japonicus</name>
    <dbReference type="NCBI Taxonomy" id="33984"/>
    <lineage>
        <taxon>Bacteria</taxon>
        <taxon>Bacillati</taxon>
        <taxon>Actinomycetota</taxon>
        <taxon>Actinomycetes</taxon>
        <taxon>Propionibacteriales</taxon>
        <taxon>Propionibacteriaceae</taxon>
        <taxon>Luteococcus</taxon>
    </lineage>
</organism>
<keyword evidence="4 7" id="KW-0812">Transmembrane</keyword>
<evidence type="ECO:0000256" key="3">
    <source>
        <dbReference type="ARBA" id="ARBA00022475"/>
    </source>
</evidence>
<dbReference type="InterPro" id="IPR051125">
    <property type="entry name" value="ABC-4/HrtB_transporter"/>
</dbReference>
<reference evidence="9 10" key="1">
    <citation type="submission" date="2018-11" db="EMBL/GenBank/DDBJ databases">
        <title>Sequencing the genomes of 1000 actinobacteria strains.</title>
        <authorList>
            <person name="Klenk H.-P."/>
        </authorList>
    </citation>
    <scope>NUCLEOTIDE SEQUENCE [LARGE SCALE GENOMIC DNA]</scope>
    <source>
        <strain evidence="9 10">DSM 10546</strain>
    </source>
</reference>
<evidence type="ECO:0000259" key="8">
    <source>
        <dbReference type="Pfam" id="PF02687"/>
    </source>
</evidence>
<feature type="transmembrane region" description="Helical" evidence="7">
    <location>
        <begin position="12"/>
        <end position="35"/>
    </location>
</feature>
<name>A0A3N1ZPW4_9ACTN</name>
<dbReference type="Pfam" id="PF02687">
    <property type="entry name" value="FtsX"/>
    <property type="match status" value="1"/>
</dbReference>